<gene>
    <name evidence="2" type="ordered locus">Xaut_3007</name>
</gene>
<proteinExistence type="predicted"/>
<dbReference type="Pfam" id="PF11843">
    <property type="entry name" value="DUF3363"/>
    <property type="match status" value="1"/>
</dbReference>
<organism evidence="2 3">
    <name type="scientific">Xanthobacter autotrophicus (strain ATCC BAA-1158 / Py2)</name>
    <dbReference type="NCBI Taxonomy" id="78245"/>
    <lineage>
        <taxon>Bacteria</taxon>
        <taxon>Pseudomonadati</taxon>
        <taxon>Pseudomonadota</taxon>
        <taxon>Alphaproteobacteria</taxon>
        <taxon>Hyphomicrobiales</taxon>
        <taxon>Xanthobacteraceae</taxon>
        <taxon>Xanthobacter</taxon>
    </lineage>
</organism>
<dbReference type="AlphaFoldDB" id="A7IJP4"/>
<feature type="region of interest" description="Disordered" evidence="1">
    <location>
        <begin position="1"/>
        <end position="99"/>
    </location>
</feature>
<evidence type="ECO:0000256" key="1">
    <source>
        <dbReference type="SAM" id="MobiDB-lite"/>
    </source>
</evidence>
<evidence type="ECO:0000313" key="3">
    <source>
        <dbReference type="Proteomes" id="UP000002417"/>
    </source>
</evidence>
<reference evidence="2 3" key="1">
    <citation type="submission" date="2007-07" db="EMBL/GenBank/DDBJ databases">
        <title>Complete sequence of chromosome of Xanthobacter autotrophicus Py2.</title>
        <authorList>
            <consortium name="US DOE Joint Genome Institute"/>
            <person name="Copeland A."/>
            <person name="Lucas S."/>
            <person name="Lapidus A."/>
            <person name="Barry K."/>
            <person name="Glavina del Rio T."/>
            <person name="Hammon N."/>
            <person name="Israni S."/>
            <person name="Dalin E."/>
            <person name="Tice H."/>
            <person name="Pitluck S."/>
            <person name="Sims D."/>
            <person name="Brettin T."/>
            <person name="Bruce D."/>
            <person name="Detter J.C."/>
            <person name="Han C."/>
            <person name="Tapia R."/>
            <person name="Brainard J."/>
            <person name="Schmutz J."/>
            <person name="Larimer F."/>
            <person name="Land M."/>
            <person name="Hauser L."/>
            <person name="Kyrpides N."/>
            <person name="Kim E."/>
            <person name="Ensigns S.A."/>
            <person name="Richardson P."/>
        </authorList>
    </citation>
    <scope>NUCLEOTIDE SEQUENCE [LARGE SCALE GENOMIC DNA]</scope>
    <source>
        <strain evidence="3">ATCC BAA-1158 / Py2</strain>
    </source>
</reference>
<keyword evidence="3" id="KW-1185">Reference proteome</keyword>
<feature type="compositionally biased region" description="Polar residues" evidence="1">
    <location>
        <begin position="62"/>
        <end position="89"/>
    </location>
</feature>
<dbReference type="InterPro" id="IPR021795">
    <property type="entry name" value="DUF3363"/>
</dbReference>
<name>A7IJP4_XANP2</name>
<protein>
    <recommendedName>
        <fullName evidence="4">DUF3363 domain-containing protein</fullName>
    </recommendedName>
</protein>
<dbReference type="eggNOG" id="COG3843">
    <property type="taxonomic scope" value="Bacteria"/>
</dbReference>
<dbReference type="Proteomes" id="UP000002417">
    <property type="component" value="Chromosome"/>
</dbReference>
<dbReference type="PhylomeDB" id="A7IJP4"/>
<dbReference type="KEGG" id="xau:Xaut_3007"/>
<accession>A7IJP4</accession>
<sequence length="707" mass="78212">MPETQHFQRFSRHPRPKSPVSGGSGAMSDDDHFRPKPGRIRSNGAKAGQAKSFLSQLRKIARQQQAGTGRNRSTQSSGSGRSMNGQSVVASGRGVQRGRGASFVRARNLSNGWTHRKAGSRRVIVKSRSVRAAGRSGKAGAHLRYIQRDGTARDGERGQIYSATEDRADGDAFLDRGQDDRHQFRFIVSPEDAADLADLTGYTRELMAQVQTDLGTKLDWVAVNHHNTGHPHVHVIVNGRDALDEDLVINGDYLANGIRERASELATLELGPVTEIEHRRKLLAEIDQDRLTRIDRAMIGEAEDRFIDLRHEPGDLRGQSDRTLRLRRLGKLNDMGLATEHASGIWELSDRLEPTLRQMGERGDIIRIMQQAHLAEGVERDPMSFQIHDSAPETPIIGRVIDKHLSDELGEHLTLVVDGIDGRTHHVSGIDAARVEDIRIGSIIEIGPPDSAGRPSDRAIAGMAADGVYRPSRHLEQARFDGQVPNGDYQGFVDAHVRRLEALRRAGIVERIDADQWRIPDDFEARAATHDAGRSSRANIRILSTFDLERQIGSDGATWLDRRLLSADGSDLSPAGFGEQMRAAMERRREHHIEHGDAARQPDGRVAYRRNLIATLQEREVARAGEELAAKKSLPFRKAADGETLTGAFTGTTQLASGKFAIVEKSHEFTLVPWRPVIDRQLGREVMGIVRGGSVSWQLGRQRGLGL</sequence>
<evidence type="ECO:0008006" key="4">
    <source>
        <dbReference type="Google" id="ProtNLM"/>
    </source>
</evidence>
<dbReference type="EMBL" id="CP000781">
    <property type="protein sequence ID" value="ABS68237.1"/>
    <property type="molecule type" value="Genomic_DNA"/>
</dbReference>
<dbReference type="HOGENOM" id="CLU_027492_1_0_5"/>
<dbReference type="STRING" id="78245.Xaut_3007"/>
<evidence type="ECO:0000313" key="2">
    <source>
        <dbReference type="EMBL" id="ABS68237.1"/>
    </source>
</evidence>